<evidence type="ECO:0000256" key="2">
    <source>
        <dbReference type="ARBA" id="ARBA00022679"/>
    </source>
</evidence>
<feature type="domain" description="N-acetyltransferase" evidence="5">
    <location>
        <begin position="11"/>
        <end position="162"/>
    </location>
</feature>
<sequence>MTSAPALSGVLVQRTLTEEDVPDWIRALHTGFVRPPTPSPEEVAVRLPYYDLSRMRGVFDGGRCVATFRSFAQEVTAVGGAPVASTAITNVSVSPTHRRRGMLSRMMDAEFAAARERGDVLSTLIAAEYPIYGRFGFGPASRFTQWKVDLRRAALDPRWSGPEDGGRIDLVDGATLREIGPEVYDGARAVRHGMVSRCPRDWERRTGWNLVPDDPWREPFHAMYRAASGAVEGYVTYAADEGWDDGNQPLLTLTVRDLVATTAAAERALWRYVCAIDWVTFVKSGHRAPDDLLPMLLPDPRAARAVTHSDMLWVRVLDVVRALEARTYGASGSLVLDVRDAAGISGGRYRLDASPEGATCARTAESADLELDVAELGALYLGDESVERLVALGRVAECASGAAARADLLFRAARRAWCPDIF</sequence>
<feature type="active site" description="Proton acceptor; via carboxylate" evidence="4">
    <location>
        <position position="422"/>
    </location>
</feature>
<evidence type="ECO:0000313" key="7">
    <source>
        <dbReference type="Proteomes" id="UP000095329"/>
    </source>
</evidence>
<feature type="binding site" evidence="4">
    <location>
        <begin position="99"/>
        <end position="104"/>
    </location>
    <ligand>
        <name>acetyl-CoA</name>
        <dbReference type="ChEBI" id="CHEBI:57288"/>
    </ligand>
</feature>
<comment type="caution">
    <text evidence="4">Lacks conserved residue(s) required for the propagation of feature annotation.</text>
</comment>
<dbReference type="InterPro" id="IPR016181">
    <property type="entry name" value="Acyl_CoA_acyltransferase"/>
</dbReference>
<dbReference type="Pfam" id="PF13530">
    <property type="entry name" value="SCP2_2"/>
    <property type="match status" value="1"/>
</dbReference>
<dbReference type="PANTHER" id="PTHR37817">
    <property type="entry name" value="N-ACETYLTRANSFERASE EIS"/>
    <property type="match status" value="1"/>
</dbReference>
<keyword evidence="2 4" id="KW-0808">Transferase</keyword>
<dbReference type="EMBL" id="ASHX02000001">
    <property type="protein sequence ID" value="OEJ98034.1"/>
    <property type="molecule type" value="Genomic_DNA"/>
</dbReference>
<dbReference type="NCBIfam" id="NF002367">
    <property type="entry name" value="PRK01346.1-4"/>
    <property type="match status" value="1"/>
</dbReference>
<dbReference type="Gene3D" id="3.30.1050.10">
    <property type="entry name" value="SCP2 sterol-binding domain"/>
    <property type="match status" value="1"/>
</dbReference>
<dbReference type="PANTHER" id="PTHR37817:SF1">
    <property type="entry name" value="N-ACETYLTRANSFERASE EIS"/>
    <property type="match status" value="1"/>
</dbReference>
<dbReference type="HAMAP" id="MF_01812">
    <property type="entry name" value="Eis"/>
    <property type="match status" value="1"/>
</dbReference>
<comment type="subunit">
    <text evidence="4">Homohexamer; trimer of dimers.</text>
</comment>
<dbReference type="PROSITE" id="PS51186">
    <property type="entry name" value="GNAT"/>
    <property type="match status" value="1"/>
</dbReference>
<accession>A0A1D3E0E1</accession>
<comment type="caution">
    <text evidence="6">The sequence shown here is derived from an EMBL/GenBank/DDBJ whole genome shotgun (WGS) entry which is preliminary data.</text>
</comment>
<evidence type="ECO:0000256" key="1">
    <source>
        <dbReference type="ARBA" id="ARBA00009213"/>
    </source>
</evidence>
<evidence type="ECO:0000256" key="3">
    <source>
        <dbReference type="ARBA" id="ARBA00023315"/>
    </source>
</evidence>
<dbReference type="RefSeq" id="WP_037947534.1">
    <property type="nucleotide sequence ID" value="NZ_ASHX02000001.1"/>
</dbReference>
<dbReference type="SUPFAM" id="SSF55718">
    <property type="entry name" value="SCP-like"/>
    <property type="match status" value="1"/>
</dbReference>
<dbReference type="InterPro" id="IPR000182">
    <property type="entry name" value="GNAT_dom"/>
</dbReference>
<dbReference type="Pfam" id="PF13527">
    <property type="entry name" value="Acetyltransf_9"/>
    <property type="match status" value="1"/>
</dbReference>
<evidence type="ECO:0000256" key="4">
    <source>
        <dbReference type="HAMAP-Rule" id="MF_01812"/>
    </source>
</evidence>
<dbReference type="STRING" id="1306406.J116_012710"/>
<dbReference type="InterPro" id="IPR025559">
    <property type="entry name" value="Eis_dom"/>
</dbReference>
<dbReference type="Gene3D" id="3.40.630.30">
    <property type="match status" value="2"/>
</dbReference>
<name>A0A1D3E0E1_9ACTN</name>
<dbReference type="SUPFAM" id="SSF55729">
    <property type="entry name" value="Acyl-CoA N-acyltransferases (Nat)"/>
    <property type="match status" value="1"/>
</dbReference>
<dbReference type="InterPro" id="IPR041380">
    <property type="entry name" value="Acetyltransf_17"/>
</dbReference>
<keyword evidence="7" id="KW-1185">Reference proteome</keyword>
<dbReference type="Pfam" id="PF17668">
    <property type="entry name" value="Acetyltransf_17"/>
    <property type="match status" value="1"/>
</dbReference>
<proteinExistence type="inferred from homology"/>
<dbReference type="AlphaFoldDB" id="A0A1D3E0E1"/>
<protein>
    <submittedName>
        <fullName evidence="6">GNAT family N-acetyltransferase</fullName>
    </submittedName>
</protein>
<dbReference type="InterPro" id="IPR036527">
    <property type="entry name" value="SCP2_sterol-bd_dom_sf"/>
</dbReference>
<feature type="binding site" evidence="4">
    <location>
        <begin position="91"/>
        <end position="93"/>
    </location>
    <ligand>
        <name>acetyl-CoA</name>
        <dbReference type="ChEBI" id="CHEBI:57288"/>
    </ligand>
</feature>
<reference evidence="6 7" key="1">
    <citation type="journal article" date="2013" name="Genome Announc.">
        <title>Genome Sequence of Streptomyces violaceusniger Strain SPC6, a Halotolerant Streptomycete That Exhibits Rapid Growth and Development.</title>
        <authorList>
            <person name="Chen X."/>
            <person name="Zhang B."/>
            <person name="Zhang W."/>
            <person name="Wu X."/>
            <person name="Zhang M."/>
            <person name="Chen T."/>
            <person name="Liu G."/>
            <person name="Dyson P."/>
        </authorList>
    </citation>
    <scope>NUCLEOTIDE SEQUENCE [LARGE SCALE GENOMIC DNA]</scope>
    <source>
        <strain evidence="6 7">SPC6</strain>
    </source>
</reference>
<dbReference type="InterPro" id="IPR051554">
    <property type="entry name" value="Acetyltransferase_Eis"/>
</dbReference>
<evidence type="ECO:0000259" key="5">
    <source>
        <dbReference type="PROSITE" id="PS51186"/>
    </source>
</evidence>
<evidence type="ECO:0000313" key="6">
    <source>
        <dbReference type="EMBL" id="OEJ98034.1"/>
    </source>
</evidence>
<dbReference type="Proteomes" id="UP000095329">
    <property type="component" value="Unassembled WGS sequence"/>
</dbReference>
<organism evidence="6 7">
    <name type="scientific">Streptomyces thermolilacinus SPC6</name>
    <dbReference type="NCBI Taxonomy" id="1306406"/>
    <lineage>
        <taxon>Bacteria</taxon>
        <taxon>Bacillati</taxon>
        <taxon>Actinomycetota</taxon>
        <taxon>Actinomycetes</taxon>
        <taxon>Kitasatosporales</taxon>
        <taxon>Streptomycetaceae</taxon>
        <taxon>Streptomyces</taxon>
    </lineage>
</organism>
<dbReference type="OrthoDB" id="8399956at2"/>
<feature type="active site" description="Proton donor" evidence="4">
    <location>
        <position position="132"/>
    </location>
</feature>
<dbReference type="eggNOG" id="COG4552">
    <property type="taxonomic scope" value="Bacteria"/>
</dbReference>
<keyword evidence="3 4" id="KW-0012">Acyltransferase</keyword>
<comment type="similarity">
    <text evidence="1 4">Belongs to the acetyltransferase Eis family.</text>
</comment>
<dbReference type="GO" id="GO:0030649">
    <property type="term" value="P:aminoglycoside antibiotic catabolic process"/>
    <property type="evidence" value="ECO:0007669"/>
    <property type="project" value="TreeGrafter"/>
</dbReference>
<gene>
    <name evidence="6" type="ORF">J116_012710</name>
</gene>
<dbReference type="InterPro" id="IPR022902">
    <property type="entry name" value="NAcTrfase_Eis"/>
</dbReference>
<dbReference type="GO" id="GO:0034069">
    <property type="term" value="F:aminoglycoside N-acetyltransferase activity"/>
    <property type="evidence" value="ECO:0007669"/>
    <property type="project" value="TreeGrafter"/>
</dbReference>